<dbReference type="Proteomes" id="UP001352223">
    <property type="component" value="Unassembled WGS sequence"/>
</dbReference>
<feature type="chain" id="PRO_5046749725" evidence="1">
    <location>
        <begin position="34"/>
        <end position="128"/>
    </location>
</feature>
<evidence type="ECO:0000313" key="3">
    <source>
        <dbReference type="Proteomes" id="UP001352223"/>
    </source>
</evidence>
<evidence type="ECO:0000256" key="1">
    <source>
        <dbReference type="SAM" id="SignalP"/>
    </source>
</evidence>
<sequence>MSRAWKHRLVGTAAVACGTAVLAGVGLSAPASAVEVGGIAFYPTHDFSGTEVRADPANHECHNLPQAMYSVQNFSLTQYMDVYYKADCTPGVPDSRYTDAVLRLDGLRQSGTEIASGFRSYRVLSEAP</sequence>
<protein>
    <submittedName>
        <fullName evidence="2">Uncharacterized protein</fullName>
    </submittedName>
</protein>
<organism evidence="2 3">
    <name type="scientific">Streptomyces kunmingensis</name>
    <dbReference type="NCBI Taxonomy" id="68225"/>
    <lineage>
        <taxon>Bacteria</taxon>
        <taxon>Bacillati</taxon>
        <taxon>Actinomycetota</taxon>
        <taxon>Actinomycetes</taxon>
        <taxon>Kitasatosporales</taxon>
        <taxon>Streptomycetaceae</taxon>
        <taxon>Streptomyces</taxon>
    </lineage>
</organism>
<name>A0ABU6C748_9ACTN</name>
<dbReference type="RefSeq" id="WP_324767635.1">
    <property type="nucleotide sequence ID" value="NZ_BAAATS010000055.1"/>
</dbReference>
<proteinExistence type="predicted"/>
<keyword evidence="3" id="KW-1185">Reference proteome</keyword>
<dbReference type="EMBL" id="JAOZYB010000054">
    <property type="protein sequence ID" value="MEB3960536.1"/>
    <property type="molecule type" value="Genomic_DNA"/>
</dbReference>
<gene>
    <name evidence="2" type="ORF">OKJ48_09790</name>
</gene>
<accession>A0ABU6C748</accession>
<keyword evidence="1" id="KW-0732">Signal</keyword>
<reference evidence="2 3" key="1">
    <citation type="submission" date="2022-10" db="EMBL/GenBank/DDBJ databases">
        <authorList>
            <person name="Xie J."/>
            <person name="Shen N."/>
        </authorList>
    </citation>
    <scope>NUCLEOTIDE SEQUENCE [LARGE SCALE GENOMIC DNA]</scope>
    <source>
        <strain evidence="2 3">DSM 41681</strain>
    </source>
</reference>
<feature type="signal peptide" evidence="1">
    <location>
        <begin position="1"/>
        <end position="33"/>
    </location>
</feature>
<evidence type="ECO:0000313" key="2">
    <source>
        <dbReference type="EMBL" id="MEB3960536.1"/>
    </source>
</evidence>
<comment type="caution">
    <text evidence="2">The sequence shown here is derived from an EMBL/GenBank/DDBJ whole genome shotgun (WGS) entry which is preliminary data.</text>
</comment>